<dbReference type="PANTHER" id="PTHR13600:SF33">
    <property type="entry name" value="LEUCINE CARBOXYL METHYLTRANSFERASE 1"/>
    <property type="match status" value="1"/>
</dbReference>
<evidence type="ECO:0000256" key="8">
    <source>
        <dbReference type="PIRSR" id="PIRSR016305-1"/>
    </source>
</evidence>
<dbReference type="Pfam" id="PF04072">
    <property type="entry name" value="LCM"/>
    <property type="match status" value="1"/>
</dbReference>
<dbReference type="GO" id="GO:0032259">
    <property type="term" value="P:methylation"/>
    <property type="evidence" value="ECO:0007669"/>
    <property type="project" value="UniProtKB-KW"/>
</dbReference>
<evidence type="ECO:0000256" key="1">
    <source>
        <dbReference type="ARBA" id="ARBA00000724"/>
    </source>
</evidence>
<dbReference type="PIRSF" id="PIRSF016305">
    <property type="entry name" value="LCM_mtfrase"/>
    <property type="match status" value="1"/>
</dbReference>
<sequence length="312" mass="35169">MESGNNFGVQATNDDASQCKLSAIKLGYWKDEFLQSMIDSGPRRAPEINRGYFARVRGVGLLIEQFFERVGGNGQIINLGSGFDTLFWKLKSSNVPFKKFVELDFPAVTARKIWSIKKKPLLANMIQEEGEEVIFDKTNIHSKSYHLIGVDLRDVKDLDAKLRSINLDFSAPTLFISECVLVYIEYPLAQNMLSWISSTFISALFICYDPINMSDKFGEVMISNLRAQGCHLAGIDACTSLESQKQRYLSAGWDGVDGADMCSIYGAIPYAERSVIEKIEFLDEQELLTQLFQHYSICCAWKGKELENISIT</sequence>
<dbReference type="KEGG" id="btab:109042686"/>
<dbReference type="GO" id="GO:0018423">
    <property type="term" value="F:protein C-terminal leucine carboxyl O-methyltransferase activity"/>
    <property type="evidence" value="ECO:0007669"/>
    <property type="project" value="UniProtKB-EC"/>
</dbReference>
<dbReference type="Proteomes" id="UP001152759">
    <property type="component" value="Chromosome 6"/>
</dbReference>
<evidence type="ECO:0000313" key="9">
    <source>
        <dbReference type="EMBL" id="CAH0391860.1"/>
    </source>
</evidence>
<name>A0A9P0AHR9_BEMTA</name>
<comment type="function">
    <text evidence="2 7">Methylates the carboxyl group of the C-terminal leucine residue of protein phosphatase 2A catalytic subunits to form alpha-leucine ester residues.</text>
</comment>
<dbReference type="SUPFAM" id="SSF53335">
    <property type="entry name" value="S-adenosyl-L-methionine-dependent methyltransferases"/>
    <property type="match status" value="1"/>
</dbReference>
<evidence type="ECO:0000256" key="2">
    <source>
        <dbReference type="ARBA" id="ARBA00003455"/>
    </source>
</evidence>
<dbReference type="Gene3D" id="3.40.50.150">
    <property type="entry name" value="Vaccinia Virus protein VP39"/>
    <property type="match status" value="1"/>
</dbReference>
<protein>
    <recommendedName>
        <fullName evidence="7">Leucine carboxyl methyltransferase 1</fullName>
        <ecNumber evidence="7">2.1.1.233</ecNumber>
    </recommendedName>
</protein>
<keyword evidence="5 7" id="KW-0808">Transferase</keyword>
<evidence type="ECO:0000256" key="3">
    <source>
        <dbReference type="ARBA" id="ARBA00010703"/>
    </source>
</evidence>
<dbReference type="OrthoDB" id="203237at2759"/>
<accession>A0A9P0AHR9</accession>
<keyword evidence="4 7" id="KW-0489">Methyltransferase</keyword>
<feature type="binding site" evidence="8">
    <location>
        <position position="80"/>
    </location>
    <ligand>
        <name>S-adenosyl-L-methionine</name>
        <dbReference type="ChEBI" id="CHEBI:59789"/>
    </ligand>
</feature>
<dbReference type="AlphaFoldDB" id="A0A9P0AHR9"/>
<evidence type="ECO:0000256" key="7">
    <source>
        <dbReference type="PIRNR" id="PIRNR016305"/>
    </source>
</evidence>
<evidence type="ECO:0000256" key="6">
    <source>
        <dbReference type="ARBA" id="ARBA00022691"/>
    </source>
</evidence>
<keyword evidence="6 7" id="KW-0949">S-adenosyl-L-methionine</keyword>
<dbReference type="GO" id="GO:0009966">
    <property type="term" value="P:regulation of signal transduction"/>
    <property type="evidence" value="ECO:0007669"/>
    <property type="project" value="UniProtKB-ARBA"/>
</dbReference>
<comment type="similarity">
    <text evidence="3 7">Belongs to the methyltransferase superfamily. LCMT family.</text>
</comment>
<feature type="binding site" evidence="8">
    <location>
        <position position="178"/>
    </location>
    <ligand>
        <name>S-adenosyl-L-methionine</name>
        <dbReference type="ChEBI" id="CHEBI:59789"/>
    </ligand>
</feature>
<dbReference type="GO" id="GO:0005829">
    <property type="term" value="C:cytosol"/>
    <property type="evidence" value="ECO:0007669"/>
    <property type="project" value="TreeGrafter"/>
</dbReference>
<dbReference type="PANTHER" id="PTHR13600">
    <property type="entry name" value="LEUCINE CARBOXYL METHYLTRANSFERASE"/>
    <property type="match status" value="1"/>
</dbReference>
<evidence type="ECO:0000313" key="10">
    <source>
        <dbReference type="Proteomes" id="UP001152759"/>
    </source>
</evidence>
<dbReference type="InterPro" id="IPR007213">
    <property type="entry name" value="Ppm1/Ppm2/Tcmp"/>
</dbReference>
<reference evidence="9" key="1">
    <citation type="submission" date="2021-12" db="EMBL/GenBank/DDBJ databases">
        <authorList>
            <person name="King R."/>
        </authorList>
    </citation>
    <scope>NUCLEOTIDE SEQUENCE</scope>
</reference>
<comment type="catalytic activity">
    <reaction evidence="1 7">
        <text>[phosphatase 2A protein]-C-terminal L-leucine + S-adenosyl-L-methionine = [phosphatase 2A protein]-C-terminal L-leucine methyl ester + S-adenosyl-L-homocysteine</text>
        <dbReference type="Rhea" id="RHEA:48544"/>
        <dbReference type="Rhea" id="RHEA-COMP:12134"/>
        <dbReference type="Rhea" id="RHEA-COMP:12135"/>
        <dbReference type="ChEBI" id="CHEBI:57856"/>
        <dbReference type="ChEBI" id="CHEBI:59789"/>
        <dbReference type="ChEBI" id="CHEBI:90516"/>
        <dbReference type="ChEBI" id="CHEBI:90517"/>
        <dbReference type="EC" id="2.1.1.233"/>
    </reaction>
</comment>
<feature type="binding site" evidence="8">
    <location>
        <begin position="151"/>
        <end position="152"/>
    </location>
    <ligand>
        <name>S-adenosyl-L-methionine</name>
        <dbReference type="ChEBI" id="CHEBI:59789"/>
    </ligand>
</feature>
<dbReference type="EC" id="2.1.1.233" evidence="7"/>
<dbReference type="InterPro" id="IPR016651">
    <property type="entry name" value="LCMT1"/>
</dbReference>
<organism evidence="9 10">
    <name type="scientific">Bemisia tabaci</name>
    <name type="common">Sweetpotato whitefly</name>
    <name type="synonym">Aleurodes tabaci</name>
    <dbReference type="NCBI Taxonomy" id="7038"/>
    <lineage>
        <taxon>Eukaryota</taxon>
        <taxon>Metazoa</taxon>
        <taxon>Ecdysozoa</taxon>
        <taxon>Arthropoda</taxon>
        <taxon>Hexapoda</taxon>
        <taxon>Insecta</taxon>
        <taxon>Pterygota</taxon>
        <taxon>Neoptera</taxon>
        <taxon>Paraneoptera</taxon>
        <taxon>Hemiptera</taxon>
        <taxon>Sternorrhyncha</taxon>
        <taxon>Aleyrodoidea</taxon>
        <taxon>Aleyrodidae</taxon>
        <taxon>Aleyrodinae</taxon>
        <taxon>Bemisia</taxon>
    </lineage>
</organism>
<feature type="binding site" evidence="8">
    <location>
        <position position="55"/>
    </location>
    <ligand>
        <name>S-adenosyl-L-methionine</name>
        <dbReference type="ChEBI" id="CHEBI:59789"/>
    </ligand>
</feature>
<dbReference type="EMBL" id="OU963867">
    <property type="protein sequence ID" value="CAH0391860.1"/>
    <property type="molecule type" value="Genomic_DNA"/>
</dbReference>
<dbReference type="FunFam" id="3.40.50.150:FF:000092">
    <property type="entry name" value="Leucine carboxyl methyltransferase 1"/>
    <property type="match status" value="1"/>
</dbReference>
<proteinExistence type="inferred from homology"/>
<gene>
    <name evidence="9" type="ORF">BEMITA_LOCUS10440</name>
</gene>
<keyword evidence="10" id="KW-1185">Reference proteome</keyword>
<evidence type="ECO:0000256" key="4">
    <source>
        <dbReference type="ARBA" id="ARBA00022603"/>
    </source>
</evidence>
<evidence type="ECO:0000256" key="5">
    <source>
        <dbReference type="ARBA" id="ARBA00022679"/>
    </source>
</evidence>
<dbReference type="InterPro" id="IPR029063">
    <property type="entry name" value="SAM-dependent_MTases_sf"/>
</dbReference>